<dbReference type="PANTHER" id="PTHR43200">
    <property type="entry name" value="PHOSPHATASE"/>
    <property type="match status" value="1"/>
</dbReference>
<dbReference type="PRINTS" id="PR00377">
    <property type="entry name" value="IMPHPHTASES"/>
</dbReference>
<dbReference type="AlphaFoldDB" id="A0A2W7Q9N8"/>
<sequence>MPHDAGLIQELMETAHAAVDIARPETLRYFRKPGLMTANKTTDGFDPVTEGDRAAERAMRELLARKRPDDAVLGEEFPPVSGTSGLTWILDPIDGTRAYMSGAPSWGILLAVADEDGPILGIVDQPYIGERFVGGPDGAWLDGPAGRIALETRDTSDLSEAILFTTYPEVGTEEESAAFWRLAARVKLTRYGLDCYAYALLAAGQIDLVVEAGLQTYDIQGPMAVVRAAGGIVTDWQGGDASNGGRVIAAANRALHEQALALLAT</sequence>
<protein>
    <submittedName>
        <fullName evidence="7">Histidinol phosphatase-like enzyme (Inositol monophosphatase family)</fullName>
    </submittedName>
</protein>
<dbReference type="Gene3D" id="3.40.190.80">
    <property type="match status" value="1"/>
</dbReference>
<dbReference type="InterPro" id="IPR051090">
    <property type="entry name" value="Inositol_monoP_superfamily"/>
</dbReference>
<evidence type="ECO:0000313" key="8">
    <source>
        <dbReference type="Proteomes" id="UP000248916"/>
    </source>
</evidence>
<evidence type="ECO:0000256" key="4">
    <source>
        <dbReference type="ARBA" id="ARBA00022801"/>
    </source>
</evidence>
<evidence type="ECO:0000313" key="7">
    <source>
        <dbReference type="EMBL" id="PZX18439.1"/>
    </source>
</evidence>
<dbReference type="SUPFAM" id="SSF56655">
    <property type="entry name" value="Carbohydrate phosphatase"/>
    <property type="match status" value="1"/>
</dbReference>
<dbReference type="GO" id="GO:0000105">
    <property type="term" value="P:L-histidine biosynthetic process"/>
    <property type="evidence" value="ECO:0007669"/>
    <property type="project" value="TreeGrafter"/>
</dbReference>
<organism evidence="7 8">
    <name type="scientific">Palleronia aestuarii</name>
    <dbReference type="NCBI Taxonomy" id="568105"/>
    <lineage>
        <taxon>Bacteria</taxon>
        <taxon>Pseudomonadati</taxon>
        <taxon>Pseudomonadota</taxon>
        <taxon>Alphaproteobacteria</taxon>
        <taxon>Rhodobacterales</taxon>
        <taxon>Roseobacteraceae</taxon>
        <taxon>Palleronia</taxon>
    </lineage>
</organism>
<dbReference type="PROSITE" id="PS00629">
    <property type="entry name" value="IMP_1"/>
    <property type="match status" value="1"/>
</dbReference>
<dbReference type="RefSeq" id="WP_111536243.1">
    <property type="nucleotide sequence ID" value="NZ_QKZL01000003.1"/>
</dbReference>
<feature type="binding site" evidence="6">
    <location>
        <position position="75"/>
    </location>
    <ligand>
        <name>Mg(2+)</name>
        <dbReference type="ChEBI" id="CHEBI:18420"/>
        <label>1</label>
        <note>catalytic</note>
    </ligand>
</feature>
<dbReference type="GO" id="GO:0046872">
    <property type="term" value="F:metal ion binding"/>
    <property type="evidence" value="ECO:0007669"/>
    <property type="project" value="UniProtKB-KW"/>
</dbReference>
<evidence type="ECO:0000256" key="2">
    <source>
        <dbReference type="ARBA" id="ARBA00009759"/>
    </source>
</evidence>
<dbReference type="Gene3D" id="3.30.540.10">
    <property type="entry name" value="Fructose-1,6-Bisphosphatase, subunit A, domain 1"/>
    <property type="match status" value="1"/>
</dbReference>
<comment type="caution">
    <text evidence="7">The sequence shown here is derived from an EMBL/GenBank/DDBJ whole genome shotgun (WGS) entry which is preliminary data.</text>
</comment>
<keyword evidence="3 6" id="KW-0479">Metal-binding</keyword>
<dbReference type="CDD" id="cd01641">
    <property type="entry name" value="Bacterial_IMPase_like_1"/>
    <property type="match status" value="1"/>
</dbReference>
<evidence type="ECO:0000256" key="3">
    <source>
        <dbReference type="ARBA" id="ARBA00022723"/>
    </source>
</evidence>
<dbReference type="InterPro" id="IPR000760">
    <property type="entry name" value="Inositol_monophosphatase-like"/>
</dbReference>
<feature type="binding site" evidence="6">
    <location>
        <position position="94"/>
    </location>
    <ligand>
        <name>Mg(2+)</name>
        <dbReference type="ChEBI" id="CHEBI:18420"/>
        <label>1</label>
        <note>catalytic</note>
    </ligand>
</feature>
<gene>
    <name evidence="7" type="ORF">LX81_01071</name>
</gene>
<feature type="binding site" evidence="6">
    <location>
        <position position="93"/>
    </location>
    <ligand>
        <name>Mg(2+)</name>
        <dbReference type="ChEBI" id="CHEBI:18420"/>
        <label>2</label>
    </ligand>
</feature>
<evidence type="ECO:0000256" key="5">
    <source>
        <dbReference type="ARBA" id="ARBA00022842"/>
    </source>
</evidence>
<dbReference type="Proteomes" id="UP000248916">
    <property type="component" value="Unassembled WGS sequence"/>
</dbReference>
<dbReference type="Pfam" id="PF00459">
    <property type="entry name" value="Inositol_P"/>
    <property type="match status" value="1"/>
</dbReference>
<proteinExistence type="inferred from homology"/>
<dbReference type="PANTHER" id="PTHR43200:SF6">
    <property type="entry name" value="3'(2'),5'-BISPHOSPHATE NUCLEOTIDASE"/>
    <property type="match status" value="1"/>
</dbReference>
<feature type="binding site" evidence="6">
    <location>
        <position position="91"/>
    </location>
    <ligand>
        <name>Mg(2+)</name>
        <dbReference type="ChEBI" id="CHEBI:18420"/>
        <label>1</label>
        <note>catalytic</note>
    </ligand>
</feature>
<keyword evidence="5 6" id="KW-0460">Magnesium</keyword>
<comment type="similarity">
    <text evidence="2">Belongs to the inositol monophosphatase superfamily.</text>
</comment>
<keyword evidence="8" id="KW-1185">Reference proteome</keyword>
<feature type="binding site" evidence="6">
    <location>
        <position position="218"/>
    </location>
    <ligand>
        <name>Mg(2+)</name>
        <dbReference type="ChEBI" id="CHEBI:18420"/>
        <label>1</label>
        <note>catalytic</note>
    </ligand>
</feature>
<dbReference type="EMBL" id="QKZL01000003">
    <property type="protein sequence ID" value="PZX18439.1"/>
    <property type="molecule type" value="Genomic_DNA"/>
</dbReference>
<evidence type="ECO:0000256" key="6">
    <source>
        <dbReference type="PIRSR" id="PIRSR600760-2"/>
    </source>
</evidence>
<accession>A0A2W7Q9N8</accession>
<keyword evidence="4" id="KW-0378">Hydrolase</keyword>
<reference evidence="7 8" key="1">
    <citation type="submission" date="2018-06" db="EMBL/GenBank/DDBJ databases">
        <title>Genomic Encyclopedia of Archaeal and Bacterial Type Strains, Phase II (KMG-II): from individual species to whole genera.</title>
        <authorList>
            <person name="Goeker M."/>
        </authorList>
    </citation>
    <scope>NUCLEOTIDE SEQUENCE [LARGE SCALE GENOMIC DNA]</scope>
    <source>
        <strain evidence="7 8">DSM 22009</strain>
    </source>
</reference>
<evidence type="ECO:0000256" key="1">
    <source>
        <dbReference type="ARBA" id="ARBA00001946"/>
    </source>
</evidence>
<dbReference type="GO" id="GO:0016791">
    <property type="term" value="F:phosphatase activity"/>
    <property type="evidence" value="ECO:0007669"/>
    <property type="project" value="UniProtKB-ARBA"/>
</dbReference>
<comment type="cofactor">
    <cofactor evidence="1 6">
        <name>Mg(2+)</name>
        <dbReference type="ChEBI" id="CHEBI:18420"/>
    </cofactor>
</comment>
<name>A0A2W7Q9N8_9RHOB</name>
<dbReference type="InterPro" id="IPR020583">
    <property type="entry name" value="Inositol_monoP_metal-BS"/>
</dbReference>
<dbReference type="OrthoDB" id="9785695at2"/>